<organism evidence="1 3">
    <name type="scientific">Bradyrhizobium canariense</name>
    <dbReference type="NCBI Taxonomy" id="255045"/>
    <lineage>
        <taxon>Bacteria</taxon>
        <taxon>Pseudomonadati</taxon>
        <taxon>Pseudomonadota</taxon>
        <taxon>Alphaproteobacteria</taxon>
        <taxon>Hyphomicrobiales</taxon>
        <taxon>Nitrobacteraceae</taxon>
        <taxon>Bradyrhizobium</taxon>
    </lineage>
</organism>
<protein>
    <submittedName>
        <fullName evidence="1">Uncharacterized protein</fullName>
    </submittedName>
</protein>
<dbReference type="AlphaFoldDB" id="A0A1X3GUG2"/>
<dbReference type="Proteomes" id="UP000193553">
    <property type="component" value="Unassembled WGS sequence"/>
</dbReference>
<comment type="caution">
    <text evidence="1">The sequence shown here is derived from an EMBL/GenBank/DDBJ whole genome shotgun (WGS) entry which is preliminary data.</text>
</comment>
<evidence type="ECO:0000313" key="2">
    <source>
        <dbReference type="EMBL" id="OSJ36431.1"/>
    </source>
</evidence>
<keyword evidence="4" id="KW-1185">Reference proteome</keyword>
<evidence type="ECO:0000313" key="3">
    <source>
        <dbReference type="Proteomes" id="UP000193553"/>
    </source>
</evidence>
<evidence type="ECO:0000313" key="4">
    <source>
        <dbReference type="Proteomes" id="UP000193884"/>
    </source>
</evidence>
<reference evidence="3 4" key="1">
    <citation type="submission" date="2017-03" db="EMBL/GenBank/DDBJ databases">
        <title>Whole genome sequences of fourteen strains of Bradyrhizobium canariense and one strain of Bradyrhizobium japonicum isolated from Lupinus (Papilionoideae: Genisteae) species in Algeria.</title>
        <authorList>
            <person name="Crovadore J."/>
            <person name="Chekireb D."/>
            <person name="Brachmann A."/>
            <person name="Chablais R."/>
            <person name="Cochard B."/>
            <person name="Lefort F."/>
        </authorList>
    </citation>
    <scope>NUCLEOTIDE SEQUENCE [LARGE SCALE GENOMIC DNA]</scope>
    <source>
        <strain evidence="1 3">UBMA195</strain>
        <strain evidence="2 4">UBMAN05</strain>
    </source>
</reference>
<dbReference type="EMBL" id="NAFK01000090">
    <property type="protein sequence ID" value="OSJ36431.1"/>
    <property type="molecule type" value="Genomic_DNA"/>
</dbReference>
<dbReference type="EMBL" id="NAFI01000122">
    <property type="protein sequence ID" value="OSJ18874.1"/>
    <property type="molecule type" value="Genomic_DNA"/>
</dbReference>
<name>A0A1X3GUG2_9BRAD</name>
<evidence type="ECO:0000313" key="1">
    <source>
        <dbReference type="EMBL" id="OSJ18874.1"/>
    </source>
</evidence>
<proteinExistence type="predicted"/>
<sequence length="157" mass="17777">MVKTVQEPAQSKAAGGLVLGSENIKGTFVGFIRRFNLYVVFWNADQHDRAIVIHRRSKRMDIVAEMPLTFETAHRLALFMPRAVPTTTLRRMRRQSNEGPRGHFRSWSGPPIGKTVSWGAHFMSASAMISEWQPVACGLPYLTSPLERARIVPWLMT</sequence>
<accession>A0A1X3GUG2</accession>
<gene>
    <name evidence="2" type="ORF">BST63_00705</name>
    <name evidence="1" type="ORF">BSZ18_01460</name>
</gene>
<dbReference type="Proteomes" id="UP000193884">
    <property type="component" value="Unassembled WGS sequence"/>
</dbReference>